<dbReference type="Proteomes" id="UP000541352">
    <property type="component" value="Unassembled WGS sequence"/>
</dbReference>
<feature type="signal peptide" evidence="4">
    <location>
        <begin position="1"/>
        <end position="19"/>
    </location>
</feature>
<reference evidence="5 6" key="1">
    <citation type="submission" date="2020-08" db="EMBL/GenBank/DDBJ databases">
        <title>Genomic Encyclopedia of Type Strains, Phase IV (KMG-IV): sequencing the most valuable type-strain genomes for metagenomic binning, comparative biology and taxonomic classification.</title>
        <authorList>
            <person name="Goeker M."/>
        </authorList>
    </citation>
    <scope>NUCLEOTIDE SEQUENCE [LARGE SCALE GENOMIC DNA]</scope>
    <source>
        <strain evidence="5 6">DSM 17976</strain>
    </source>
</reference>
<proteinExistence type="predicted"/>
<dbReference type="AlphaFoldDB" id="A0A7W5ZQF0"/>
<dbReference type="PANTHER" id="PTHR22838">
    <property type="entry name" value="WD REPEAT PROTEIN 26-RELATED"/>
    <property type="match status" value="1"/>
</dbReference>
<evidence type="ECO:0000256" key="1">
    <source>
        <dbReference type="ARBA" id="ARBA00022574"/>
    </source>
</evidence>
<organism evidence="5 6">
    <name type="scientific">Runella defluvii</name>
    <dbReference type="NCBI Taxonomy" id="370973"/>
    <lineage>
        <taxon>Bacteria</taxon>
        <taxon>Pseudomonadati</taxon>
        <taxon>Bacteroidota</taxon>
        <taxon>Cytophagia</taxon>
        <taxon>Cytophagales</taxon>
        <taxon>Spirosomataceae</taxon>
        <taxon>Runella</taxon>
    </lineage>
</organism>
<comment type="caution">
    <text evidence="5">The sequence shown here is derived from an EMBL/GenBank/DDBJ whole genome shotgun (WGS) entry which is preliminary data.</text>
</comment>
<name>A0A7W5ZQF0_9BACT</name>
<dbReference type="SUPFAM" id="SSF50978">
    <property type="entry name" value="WD40 repeat-like"/>
    <property type="match status" value="1"/>
</dbReference>
<dbReference type="InterPro" id="IPR001680">
    <property type="entry name" value="WD40_rpt"/>
</dbReference>
<gene>
    <name evidence="5" type="ORF">FHS57_005062</name>
</gene>
<dbReference type="EMBL" id="JACIBY010000014">
    <property type="protein sequence ID" value="MBB3841041.1"/>
    <property type="molecule type" value="Genomic_DNA"/>
</dbReference>
<keyword evidence="1" id="KW-0853">WD repeat</keyword>
<evidence type="ECO:0000313" key="5">
    <source>
        <dbReference type="EMBL" id="MBB3841041.1"/>
    </source>
</evidence>
<dbReference type="SMART" id="SM00320">
    <property type="entry name" value="WD40"/>
    <property type="match status" value="4"/>
</dbReference>
<feature type="chain" id="PRO_5031130659" evidence="4">
    <location>
        <begin position="20"/>
        <end position="1067"/>
    </location>
</feature>
<keyword evidence="3" id="KW-0175">Coiled coil</keyword>
<keyword evidence="6" id="KW-1185">Reference proteome</keyword>
<keyword evidence="2" id="KW-0677">Repeat</keyword>
<evidence type="ECO:0000256" key="2">
    <source>
        <dbReference type="ARBA" id="ARBA00022737"/>
    </source>
</evidence>
<dbReference type="InterPro" id="IPR036322">
    <property type="entry name" value="WD40_repeat_dom_sf"/>
</dbReference>
<dbReference type="InterPro" id="IPR015943">
    <property type="entry name" value="WD40/YVTN_repeat-like_dom_sf"/>
</dbReference>
<accession>A0A7W5ZQF0</accession>
<dbReference type="SUPFAM" id="SSF82171">
    <property type="entry name" value="DPP6 N-terminal domain-like"/>
    <property type="match status" value="2"/>
</dbReference>
<protein>
    <submittedName>
        <fullName evidence="5">WD40 repeat protein</fullName>
    </submittedName>
</protein>
<feature type="coiled-coil region" evidence="3">
    <location>
        <begin position="70"/>
        <end position="97"/>
    </location>
</feature>
<evidence type="ECO:0000313" key="6">
    <source>
        <dbReference type="Proteomes" id="UP000541352"/>
    </source>
</evidence>
<evidence type="ECO:0000256" key="4">
    <source>
        <dbReference type="SAM" id="SignalP"/>
    </source>
</evidence>
<dbReference type="RefSeq" id="WP_183978434.1">
    <property type="nucleotide sequence ID" value="NZ_JACIBY010000014.1"/>
</dbReference>
<sequence>MKTLVYFMLYLGWVSSSHAQNCPDYPRLLKEGNELRAKGQYRPALNKYNAAKLCAPTKSTEIDKLIAGVFDDIEKKKEEAEKQRDLAQKSTIEAQRQSRIAQEKTNDATALYWASEADKFVPKNAMRMLEAAAKKQTSTKTLNLIKAKTLSLFNQSNTTQFQETHSIPFDEYVTPQVSPDSKWLVLRNNEAFTVYNLLKKSLLRRFSETISDTDFSQNSQWFIAEKDTIIDIYSTEKWECFTTLQTKRGRKFTTFSPDEKWLLIDHRDGTFFVFNTSTWLKNVDFDAYTEIKSIDFSPDGKWLSIEVEKNKFKIVSLNSGKELVIGPDSMFTNVEFSPDGKWLSIKVEKNKFKIVSLNSGEELNIGSDPTYNSIEFSPDSKWIVTTEKDSLFKIYELSTGQEMLLSANYAIEFVKFSTDGKLIFIQSNIGSEVYKTDNLEYGILSIITNNVSKAIFSPDNQHLALLGKDKLPKIYELLSGKYLPFYFKDKIQDIRWSPNSDLLITKNEKGIVAIYDSKSIYEIEPPKKRNGIGRIELHGLDRYDDWPEIKFSQNGRWVSIFTHYNDENKYLILDCDKKEFNTYLLDAEPVFFSNSKEQLLFCQDKTLRILNLETNSISKFIEQENVSMVNSYVGVLFNKWIVTSGLTDVNFNNISNGFVPSFLKFKSIFGYSASNDKKWLGIRTLYGVLEIFNLETELKYNIIPKNEKVDLMGFAPNSQLFFSYINDTIRIRQIKDGKIIGTYNIGKNIENIEFLPDNQWLLVQIKDGTGLIYDIETGQTPQLLQEESRSKKDTLTWFISFQPDGNKTIVFKPDGRKTMIQKQDWEDFFKKILFDTTLQYNKNTTFLVIAKYDSTLEIENFSLTDLYKLGFEVDYCFFSNDSKWVYLTKDWGGVLENGKFNTIPDFLKNENKIIMTYFSPDSQWMLIEKLDGTNKIFNLGTKKPYNFLPKDKDIGLAKFSQNSQYITTVSNHKVITYELATGKPIQTLWVNTKPKQIEIIDNRYLFVVVGKAILKMDLQTQRGNFFSYGDGEPLDYTYEEIVEWMKVFGDEYLGPLSEEVKEKYGVK</sequence>
<dbReference type="InterPro" id="IPR051350">
    <property type="entry name" value="WD_repeat-ST_regulator"/>
</dbReference>
<dbReference type="Gene3D" id="2.130.10.10">
    <property type="entry name" value="YVTN repeat-like/Quinoprotein amine dehydrogenase"/>
    <property type="match status" value="5"/>
</dbReference>
<dbReference type="PANTHER" id="PTHR22838:SF0">
    <property type="entry name" value="WD REPEAT-CONTAINING PROTEIN 26"/>
    <property type="match status" value="1"/>
</dbReference>
<keyword evidence="4" id="KW-0732">Signal</keyword>
<evidence type="ECO:0000256" key="3">
    <source>
        <dbReference type="SAM" id="Coils"/>
    </source>
</evidence>